<gene>
    <name evidence="2" type="ORF">DERYTH_LOCUS22779</name>
</gene>
<proteinExistence type="predicted"/>
<sequence>KVQYNSKTTTRMDKKKTELKSAPPAVKQLNIGGRSKYPLLEDDLKTWVKSLRS</sequence>
<feature type="compositionally biased region" description="Basic and acidic residues" evidence="1">
    <location>
        <begin position="10"/>
        <end position="19"/>
    </location>
</feature>
<evidence type="ECO:0000256" key="1">
    <source>
        <dbReference type="SAM" id="MobiDB-lite"/>
    </source>
</evidence>
<keyword evidence="3" id="KW-1185">Reference proteome</keyword>
<dbReference type="Proteomes" id="UP000789405">
    <property type="component" value="Unassembled WGS sequence"/>
</dbReference>
<evidence type="ECO:0000313" key="3">
    <source>
        <dbReference type="Proteomes" id="UP000789405"/>
    </source>
</evidence>
<dbReference type="EMBL" id="CAJVPY010032588">
    <property type="protein sequence ID" value="CAG8797941.1"/>
    <property type="molecule type" value="Genomic_DNA"/>
</dbReference>
<protein>
    <submittedName>
        <fullName evidence="2">25786_t:CDS:1</fullName>
    </submittedName>
</protein>
<feature type="region of interest" description="Disordered" evidence="1">
    <location>
        <begin position="1"/>
        <end position="23"/>
    </location>
</feature>
<reference evidence="2" key="1">
    <citation type="submission" date="2021-06" db="EMBL/GenBank/DDBJ databases">
        <authorList>
            <person name="Kallberg Y."/>
            <person name="Tangrot J."/>
            <person name="Rosling A."/>
        </authorList>
    </citation>
    <scope>NUCLEOTIDE SEQUENCE</scope>
    <source>
        <strain evidence="2">MA453B</strain>
    </source>
</reference>
<dbReference type="OrthoDB" id="2435994at2759"/>
<organism evidence="2 3">
    <name type="scientific">Dentiscutata erythropus</name>
    <dbReference type="NCBI Taxonomy" id="1348616"/>
    <lineage>
        <taxon>Eukaryota</taxon>
        <taxon>Fungi</taxon>
        <taxon>Fungi incertae sedis</taxon>
        <taxon>Mucoromycota</taxon>
        <taxon>Glomeromycotina</taxon>
        <taxon>Glomeromycetes</taxon>
        <taxon>Diversisporales</taxon>
        <taxon>Gigasporaceae</taxon>
        <taxon>Dentiscutata</taxon>
    </lineage>
</organism>
<accession>A0A9N9P2X2</accession>
<name>A0A9N9P2X2_9GLOM</name>
<dbReference type="AlphaFoldDB" id="A0A9N9P2X2"/>
<feature type="non-terminal residue" evidence="2">
    <location>
        <position position="1"/>
    </location>
</feature>
<evidence type="ECO:0000313" key="2">
    <source>
        <dbReference type="EMBL" id="CAG8797941.1"/>
    </source>
</evidence>
<comment type="caution">
    <text evidence="2">The sequence shown here is derived from an EMBL/GenBank/DDBJ whole genome shotgun (WGS) entry which is preliminary data.</text>
</comment>